<dbReference type="Gene3D" id="3.30.450.20">
    <property type="entry name" value="PAS domain"/>
    <property type="match status" value="1"/>
</dbReference>
<dbReference type="InterPro" id="IPR003661">
    <property type="entry name" value="HisK_dim/P_dom"/>
</dbReference>
<dbReference type="SUPFAM" id="SSF47384">
    <property type="entry name" value="Homodimeric domain of signal transducing histidine kinase"/>
    <property type="match status" value="1"/>
</dbReference>
<keyword evidence="5" id="KW-0902">Two-component regulatory system</keyword>
<dbReference type="GO" id="GO:0000155">
    <property type="term" value="F:phosphorelay sensor kinase activity"/>
    <property type="evidence" value="ECO:0007669"/>
    <property type="project" value="InterPro"/>
</dbReference>
<name>A0A2I8VJ01_9EURY</name>
<dbReference type="Gene3D" id="3.30.565.10">
    <property type="entry name" value="Histidine kinase-like ATPase, C-terminal domain"/>
    <property type="match status" value="1"/>
</dbReference>
<dbReference type="KEGG" id="srub:C2R22_09800"/>
<comment type="catalytic activity">
    <reaction evidence="1">
        <text>ATP + protein L-histidine = ADP + protein N-phospho-L-histidine.</text>
        <dbReference type="EC" id="2.7.13.3"/>
    </reaction>
</comment>
<evidence type="ECO:0000256" key="4">
    <source>
        <dbReference type="ARBA" id="ARBA00022777"/>
    </source>
</evidence>
<dbReference type="EMBL" id="CP026309">
    <property type="protein sequence ID" value="AUV81906.1"/>
    <property type="molecule type" value="Genomic_DNA"/>
</dbReference>
<dbReference type="AlphaFoldDB" id="A0A2I8VJ01"/>
<dbReference type="InterPro" id="IPR036097">
    <property type="entry name" value="HisK_dim/P_sf"/>
</dbReference>
<evidence type="ECO:0000259" key="6">
    <source>
        <dbReference type="PROSITE" id="PS50109"/>
    </source>
</evidence>
<keyword evidence="3" id="KW-0808">Transferase</keyword>
<dbReference type="SUPFAM" id="SSF55874">
    <property type="entry name" value="ATPase domain of HSP90 chaperone/DNA topoisomerase II/histidine kinase"/>
    <property type="match status" value="1"/>
</dbReference>
<dbReference type="PROSITE" id="PS50109">
    <property type="entry name" value="HIS_KIN"/>
    <property type="match status" value="1"/>
</dbReference>
<dbReference type="InterPro" id="IPR005467">
    <property type="entry name" value="His_kinase_dom"/>
</dbReference>
<dbReference type="Pfam" id="PF02518">
    <property type="entry name" value="HATPase_c"/>
    <property type="match status" value="1"/>
</dbReference>
<dbReference type="RefSeq" id="WP_103425595.1">
    <property type="nucleotide sequence ID" value="NZ_CP026309.1"/>
</dbReference>
<evidence type="ECO:0000256" key="3">
    <source>
        <dbReference type="ARBA" id="ARBA00022679"/>
    </source>
</evidence>
<gene>
    <name evidence="7" type="ORF">C2R22_09800</name>
</gene>
<dbReference type="InterPro" id="IPR035965">
    <property type="entry name" value="PAS-like_dom_sf"/>
</dbReference>
<dbReference type="InterPro" id="IPR013656">
    <property type="entry name" value="PAS_4"/>
</dbReference>
<dbReference type="SUPFAM" id="SSF55785">
    <property type="entry name" value="PYP-like sensor domain (PAS domain)"/>
    <property type="match status" value="1"/>
</dbReference>
<evidence type="ECO:0000256" key="2">
    <source>
        <dbReference type="ARBA" id="ARBA00012438"/>
    </source>
</evidence>
<proteinExistence type="predicted"/>
<evidence type="ECO:0000256" key="1">
    <source>
        <dbReference type="ARBA" id="ARBA00000085"/>
    </source>
</evidence>
<dbReference type="PANTHER" id="PTHR43711:SF1">
    <property type="entry name" value="HISTIDINE KINASE 1"/>
    <property type="match status" value="1"/>
</dbReference>
<dbReference type="SMART" id="SM00388">
    <property type="entry name" value="HisKA"/>
    <property type="match status" value="1"/>
</dbReference>
<protein>
    <recommendedName>
        <fullName evidence="2">histidine kinase</fullName>
        <ecNumber evidence="2">2.7.13.3</ecNumber>
    </recommendedName>
</protein>
<keyword evidence="8" id="KW-1185">Reference proteome</keyword>
<dbReference type="InterPro" id="IPR050736">
    <property type="entry name" value="Sensor_HK_Regulatory"/>
</dbReference>
<dbReference type="CDD" id="cd00082">
    <property type="entry name" value="HisKA"/>
    <property type="match status" value="1"/>
</dbReference>
<dbReference type="PANTHER" id="PTHR43711">
    <property type="entry name" value="TWO-COMPONENT HISTIDINE KINASE"/>
    <property type="match status" value="1"/>
</dbReference>
<dbReference type="Gene3D" id="1.10.287.130">
    <property type="match status" value="1"/>
</dbReference>
<evidence type="ECO:0000313" key="7">
    <source>
        <dbReference type="EMBL" id="AUV81906.1"/>
    </source>
</evidence>
<evidence type="ECO:0000313" key="8">
    <source>
        <dbReference type="Proteomes" id="UP000236584"/>
    </source>
</evidence>
<dbReference type="InterPro" id="IPR036890">
    <property type="entry name" value="HATPase_C_sf"/>
</dbReference>
<accession>A0A2I8VJ01</accession>
<dbReference type="InterPro" id="IPR003594">
    <property type="entry name" value="HATPase_dom"/>
</dbReference>
<keyword evidence="4" id="KW-0418">Kinase</keyword>
<sequence length="498" mass="53828">MNVRGEVDTRVLWVGVDADVGESPGEFDVRRVATAAEACALLDDTLADSWYPDCVVGGVLSGRGDDGDADGDDTGDDGLGFLRRVDEHTHGVATVFAPGTEGSERLAARAVAAGITGYCPADESLEEAVRTALERVDSDRGQGHDVDRRYRMLAENLPNGAVALYDRELRYLVVGGTVFDDLPLDRDHLEGERFEDAHSPAFVERYGALYRAALDGEHSDFEFTYAGRTFRGHTVPVRDRAGAVVAGMALTQDVTTEHAQRARLERQNRRLDRFASIVSHDLRTPVNVVEGSLVLLREAAHEGDEATVDQNAERISRACRQMTDIIDNVLTLARQPDAVDDPADVAFVETVRSVWTLIDSRGTDLVVDAGEDVTVRADESALRRLLENLLSNAVTHGKTDRGDEATVRVEWFDGDVPGFAVSDDGPGLAPEERDRAFDWGYTTDEGGVGFGLGIVQGVAEAHGWTVSAGESRSGGARFEVRGVDHVAPADGAAAERER</sequence>
<organism evidence="7 8">
    <name type="scientific">Salinigranum rubrum</name>
    <dbReference type="NCBI Taxonomy" id="755307"/>
    <lineage>
        <taxon>Archaea</taxon>
        <taxon>Methanobacteriati</taxon>
        <taxon>Methanobacteriota</taxon>
        <taxon>Stenosarchaea group</taxon>
        <taxon>Halobacteria</taxon>
        <taxon>Halobacteriales</taxon>
        <taxon>Haloferacaceae</taxon>
        <taxon>Salinigranum</taxon>
    </lineage>
</organism>
<reference evidence="7 8" key="1">
    <citation type="submission" date="2018-01" db="EMBL/GenBank/DDBJ databases">
        <title>Complete genome sequence of Salinigranum rubrum GX10T, an extremely halophilic archaeon isolated from a marine solar saltern.</title>
        <authorList>
            <person name="Han S."/>
        </authorList>
    </citation>
    <scope>NUCLEOTIDE SEQUENCE [LARGE SCALE GENOMIC DNA]</scope>
    <source>
        <strain evidence="7 8">GX10</strain>
    </source>
</reference>
<dbReference type="Pfam" id="PF08448">
    <property type="entry name" value="PAS_4"/>
    <property type="match status" value="1"/>
</dbReference>
<dbReference type="SMART" id="SM00387">
    <property type="entry name" value="HATPase_c"/>
    <property type="match status" value="1"/>
</dbReference>
<dbReference type="GeneID" id="35592385"/>
<dbReference type="OrthoDB" id="8127at2157"/>
<dbReference type="Proteomes" id="UP000236584">
    <property type="component" value="Chromosome"/>
</dbReference>
<feature type="domain" description="Histidine kinase" evidence="6">
    <location>
        <begin position="277"/>
        <end position="481"/>
    </location>
</feature>
<dbReference type="EC" id="2.7.13.3" evidence="2"/>
<evidence type="ECO:0000256" key="5">
    <source>
        <dbReference type="ARBA" id="ARBA00023012"/>
    </source>
</evidence>
<dbReference type="Pfam" id="PF00512">
    <property type="entry name" value="HisKA"/>
    <property type="match status" value="1"/>
</dbReference>